<evidence type="ECO:0000256" key="1">
    <source>
        <dbReference type="HAMAP-Rule" id="MF_00336"/>
    </source>
</evidence>
<dbReference type="PANTHER" id="PTHR43210">
    <property type="entry name" value="DETHIOBIOTIN SYNTHETASE"/>
    <property type="match status" value="1"/>
</dbReference>
<comment type="cofactor">
    <cofactor evidence="1">
        <name>Mg(2+)</name>
        <dbReference type="ChEBI" id="CHEBI:18420"/>
    </cofactor>
</comment>
<comment type="subunit">
    <text evidence="1">Homodimer.</text>
</comment>
<keyword evidence="1 2" id="KW-0436">Ligase</keyword>
<keyword evidence="1" id="KW-0093">Biotin biosynthesis</keyword>
<gene>
    <name evidence="1" type="primary">bioD</name>
    <name evidence="2" type="ORF">AVDCRST_MAG16-2676</name>
</gene>
<dbReference type="AlphaFoldDB" id="A0A6J4ME99"/>
<comment type="caution">
    <text evidence="1">Lacks conserved residue(s) required for the propagation of feature annotation.</text>
</comment>
<dbReference type="GO" id="GO:0004141">
    <property type="term" value="F:dethiobiotin synthase activity"/>
    <property type="evidence" value="ECO:0007669"/>
    <property type="project" value="UniProtKB-UniRule"/>
</dbReference>
<feature type="binding site" evidence="1">
    <location>
        <position position="53"/>
    </location>
    <ligand>
        <name>Mg(2+)</name>
        <dbReference type="ChEBI" id="CHEBI:18420"/>
    </ligand>
</feature>
<keyword evidence="1" id="KW-0067">ATP-binding</keyword>
<reference evidence="2" key="1">
    <citation type="submission" date="2020-02" db="EMBL/GenBank/DDBJ databases">
        <authorList>
            <person name="Meier V. D."/>
        </authorList>
    </citation>
    <scope>NUCLEOTIDE SEQUENCE</scope>
    <source>
        <strain evidence="2">AVDCRST_MAG16</strain>
    </source>
</reference>
<comment type="function">
    <text evidence="1">Catalyzes a mechanistically unusual reaction, the ATP-dependent insertion of CO2 between the N7 and N8 nitrogen atoms of 7,8-diaminopelargonic acid (DAPA, also called 7,8-diammoniononanoate) to form a ureido ring.</text>
</comment>
<dbReference type="SUPFAM" id="SSF52540">
    <property type="entry name" value="P-loop containing nucleoside triphosphate hydrolases"/>
    <property type="match status" value="1"/>
</dbReference>
<evidence type="ECO:0000313" key="2">
    <source>
        <dbReference type="EMBL" id="CAA9356232.1"/>
    </source>
</evidence>
<dbReference type="Pfam" id="PF13500">
    <property type="entry name" value="AAA_26"/>
    <property type="match status" value="1"/>
</dbReference>
<dbReference type="CDD" id="cd03109">
    <property type="entry name" value="DTBS"/>
    <property type="match status" value="1"/>
</dbReference>
<dbReference type="GO" id="GO:0005524">
    <property type="term" value="F:ATP binding"/>
    <property type="evidence" value="ECO:0007669"/>
    <property type="project" value="UniProtKB-UniRule"/>
</dbReference>
<proteinExistence type="inferred from homology"/>
<dbReference type="EC" id="6.3.3.3" evidence="1"/>
<comment type="pathway">
    <text evidence="1">Cofactor biosynthesis; biotin biosynthesis; biotin from 7,8-diaminononanoate: step 1/2.</text>
</comment>
<sequence>MGKGELERVQPALLHGSDHVLPQWRRVRDPELAGNPSVTALLVVGAGPGVGTTKVCAAVAALAVERSAGCTVVQPAETGVADGAEGSLATVARLAQGARTVELTRFPDRLPPAAAARWSGRPALDPAVCAEAVLSASRDGGLAVVDASGGLLVRYDDDGSTPAALARTLRLPVVVVAGAGDGAVNATALTLEAAASRGLALLGVVLGRWPVDPGPAERSAVDDLEMLAARPLLGALPPASCDPGVFREQARTGLGPALGGAFDAAAFRRRARS</sequence>
<keyword evidence="1" id="KW-0963">Cytoplasm</keyword>
<feature type="binding site" evidence="1">
    <location>
        <position position="78"/>
    </location>
    <ligand>
        <name>substrate</name>
    </ligand>
</feature>
<keyword evidence="1" id="KW-0460">Magnesium</keyword>
<dbReference type="InterPro" id="IPR004472">
    <property type="entry name" value="DTB_synth_BioD"/>
</dbReference>
<name>A0A6J4ME99_9ACTN</name>
<dbReference type="Gene3D" id="3.40.50.300">
    <property type="entry name" value="P-loop containing nucleotide triphosphate hydrolases"/>
    <property type="match status" value="1"/>
</dbReference>
<keyword evidence="1" id="KW-0479">Metal-binding</keyword>
<comment type="similarity">
    <text evidence="1">Belongs to the dethiobiotin synthetase family.</text>
</comment>
<protein>
    <recommendedName>
        <fullName evidence="1">ATP-dependent dethiobiotin synthetase BioD</fullName>
        <ecNumber evidence="1">6.3.3.3</ecNumber>
    </recommendedName>
    <alternativeName>
        <fullName evidence="1">DTB synthetase</fullName>
        <shortName evidence="1">DTBS</shortName>
    </alternativeName>
    <alternativeName>
        <fullName evidence="1">Dethiobiotin synthase</fullName>
    </alternativeName>
</protein>
<comment type="catalytic activity">
    <reaction evidence="1">
        <text>(7R,8S)-7,8-diammoniononanoate + CO2 + ATP = (4R,5S)-dethiobiotin + ADP + phosphate + 3 H(+)</text>
        <dbReference type="Rhea" id="RHEA:15805"/>
        <dbReference type="ChEBI" id="CHEBI:15378"/>
        <dbReference type="ChEBI" id="CHEBI:16526"/>
        <dbReference type="ChEBI" id="CHEBI:30616"/>
        <dbReference type="ChEBI" id="CHEBI:43474"/>
        <dbReference type="ChEBI" id="CHEBI:149469"/>
        <dbReference type="ChEBI" id="CHEBI:149473"/>
        <dbReference type="ChEBI" id="CHEBI:456216"/>
        <dbReference type="EC" id="6.3.3.3"/>
    </reaction>
</comment>
<organism evidence="2">
    <name type="scientific">uncultured Frankineae bacterium</name>
    <dbReference type="NCBI Taxonomy" id="437475"/>
    <lineage>
        <taxon>Bacteria</taxon>
        <taxon>Bacillati</taxon>
        <taxon>Actinomycetota</taxon>
        <taxon>Actinomycetes</taxon>
        <taxon>Frankiales</taxon>
        <taxon>environmental samples</taxon>
    </lineage>
</organism>
<dbReference type="UniPathway" id="UPA00078">
    <property type="reaction ID" value="UER00161"/>
</dbReference>
<comment type="subcellular location">
    <subcellularLocation>
        <location evidence="1">Cytoplasm</location>
    </subcellularLocation>
</comment>
<dbReference type="GO" id="GO:0009102">
    <property type="term" value="P:biotin biosynthetic process"/>
    <property type="evidence" value="ECO:0007669"/>
    <property type="project" value="UniProtKB-UniRule"/>
</dbReference>
<dbReference type="HAMAP" id="MF_00336">
    <property type="entry name" value="BioD"/>
    <property type="match status" value="1"/>
</dbReference>
<dbReference type="GO" id="GO:0000287">
    <property type="term" value="F:magnesium ion binding"/>
    <property type="evidence" value="ECO:0007669"/>
    <property type="project" value="UniProtKB-UniRule"/>
</dbReference>
<dbReference type="PANTHER" id="PTHR43210:SF5">
    <property type="entry name" value="DETHIOBIOTIN SYNTHETASE"/>
    <property type="match status" value="1"/>
</dbReference>
<dbReference type="InterPro" id="IPR027417">
    <property type="entry name" value="P-loop_NTPase"/>
</dbReference>
<accession>A0A6J4ME99</accession>
<dbReference type="GO" id="GO:0005829">
    <property type="term" value="C:cytosol"/>
    <property type="evidence" value="ECO:0007669"/>
    <property type="project" value="TreeGrafter"/>
</dbReference>
<dbReference type="EMBL" id="CADCUE010000253">
    <property type="protein sequence ID" value="CAA9356232.1"/>
    <property type="molecule type" value="Genomic_DNA"/>
</dbReference>
<keyword evidence="1" id="KW-0547">Nucleotide-binding</keyword>
<feature type="binding site" evidence="1">
    <location>
        <begin position="207"/>
        <end position="208"/>
    </location>
    <ligand>
        <name>ATP</name>
        <dbReference type="ChEBI" id="CHEBI:30616"/>
    </ligand>
</feature>